<dbReference type="EMBL" id="MWPZ01000004">
    <property type="protein sequence ID" value="TID00092.1"/>
    <property type="molecule type" value="Genomic_DNA"/>
</dbReference>
<dbReference type="GO" id="GO:0000981">
    <property type="term" value="F:DNA-binding transcription factor activity, RNA polymerase II-specific"/>
    <property type="evidence" value="ECO:0007669"/>
    <property type="project" value="InterPro"/>
</dbReference>
<sequence length="685" mass="76347">MPPRPRPGKRAANACEACHARKTRCSIPQTGVPCTNCALDSVDCQLRQRRPTKARLSSRRPTRRQDLAEPGCVSLGSVSVVDETAESETPEAPYAPLAAHLSHHENTDTAAANRPAFGNTPAYSPLYGDPQSIGLVADICQPERPGKSGHFLVASLTSPELDIPTTDFLKSRGVFELPPQAVCSRLVRLYFHHVHPFFPVIDASAFLDVFENIGAQKLSLHLLWSVFLAAANFADDDVLRLTGFPSRKAMKKAMFLRSKALYDAEYERNKTTLIQAILLMGFWYADTEDRLGPWHWNGVAIGLCTSIGLHRQPDTSLPLGRQSSSDCPVPRTIWQQLWWACVFRETWLSAGMGRPARLNLAYSNTAKLDPRELGEAWEKIPISRRQKYFPAQMEAMIPLWMDLVDITIHQAEILSVQHRVPSVRQSTPEVERIEASLRLFDRKLRDMEDDATDSNLLLHIYHSQLFLDSALLTLYRPFMLVDLGILPPLDGDSSGRLINATKKSRTVAQHTNNILGNLIVHDMLKVSQALICIAIVPALLTHLLHASSAEKAARQLGWHYLALCMMAVEELRKTYFGAEILFKLFTRAQEKMQSQNSSRAVPSRAGSVAESPRRNTDQPRALSPPPLNTTWTAGGSSSLASPADNIMAENYDVEWILSQCMFPDLSSMASWDQQQDTTVPEAFNP</sequence>
<dbReference type="InterPro" id="IPR007219">
    <property type="entry name" value="XnlR_reg_dom"/>
</dbReference>
<dbReference type="Pfam" id="PF00172">
    <property type="entry name" value="Zn_clus"/>
    <property type="match status" value="1"/>
</dbReference>
<organism evidence="5 6">
    <name type="scientific">Colletotrichum higginsianum</name>
    <dbReference type="NCBI Taxonomy" id="80884"/>
    <lineage>
        <taxon>Eukaryota</taxon>
        <taxon>Fungi</taxon>
        <taxon>Dikarya</taxon>
        <taxon>Ascomycota</taxon>
        <taxon>Pezizomycotina</taxon>
        <taxon>Sordariomycetes</taxon>
        <taxon>Hypocreomycetidae</taxon>
        <taxon>Glomerellales</taxon>
        <taxon>Glomerellaceae</taxon>
        <taxon>Colletotrichum</taxon>
        <taxon>Colletotrichum destructivum species complex</taxon>
    </lineage>
</organism>
<dbReference type="SMART" id="SM00906">
    <property type="entry name" value="Fungal_trans"/>
    <property type="match status" value="1"/>
</dbReference>
<accession>A0A4T0W4X8</accession>
<dbReference type="PROSITE" id="PS00463">
    <property type="entry name" value="ZN2_CY6_FUNGAL_1"/>
    <property type="match status" value="1"/>
</dbReference>
<dbReference type="SMART" id="SM00066">
    <property type="entry name" value="GAL4"/>
    <property type="match status" value="1"/>
</dbReference>
<dbReference type="PANTHER" id="PTHR47425:SF3">
    <property type="entry name" value="ZN(II)2CYS6 TRANSCRIPTION FACTOR (EUROFUNG)"/>
    <property type="match status" value="1"/>
</dbReference>
<evidence type="ECO:0000256" key="3">
    <source>
        <dbReference type="SAM" id="MobiDB-lite"/>
    </source>
</evidence>
<evidence type="ECO:0000256" key="1">
    <source>
        <dbReference type="ARBA" id="ARBA00022723"/>
    </source>
</evidence>
<dbReference type="GO" id="GO:0006351">
    <property type="term" value="P:DNA-templated transcription"/>
    <property type="evidence" value="ECO:0007669"/>
    <property type="project" value="InterPro"/>
</dbReference>
<dbReference type="Gene3D" id="4.10.240.10">
    <property type="entry name" value="Zn(2)-C6 fungal-type DNA-binding domain"/>
    <property type="match status" value="1"/>
</dbReference>
<reference evidence="5 6" key="1">
    <citation type="journal article" date="2019" name="Genome Biol. Evol.">
        <title>Genomic Plasticity Mediated by Transposable Elements in the Plant Pathogenic Fungus Colletotrichum higginsianum.</title>
        <authorList>
            <person name="Tsushima A."/>
            <person name="Gan P."/>
            <person name="Kumakura N."/>
            <person name="Narusaka M."/>
            <person name="Takano Y."/>
            <person name="Narusaka Y."/>
            <person name="Shirasu K."/>
        </authorList>
    </citation>
    <scope>NUCLEOTIDE SEQUENCE [LARGE SCALE GENOMIC DNA]</scope>
    <source>
        <strain evidence="5 6">MAFF305635-RFP</strain>
    </source>
</reference>
<dbReference type="PROSITE" id="PS50048">
    <property type="entry name" value="ZN2_CY6_FUNGAL_2"/>
    <property type="match status" value="1"/>
</dbReference>
<keyword evidence="2" id="KW-0539">Nucleus</keyword>
<feature type="region of interest" description="Disordered" evidence="3">
    <location>
        <begin position="593"/>
        <end position="639"/>
    </location>
</feature>
<feature type="compositionally biased region" description="Polar residues" evidence="3">
    <location>
        <begin position="628"/>
        <end position="639"/>
    </location>
</feature>
<dbReference type="CDD" id="cd00067">
    <property type="entry name" value="GAL4"/>
    <property type="match status" value="1"/>
</dbReference>
<dbReference type="InterPro" id="IPR001138">
    <property type="entry name" value="Zn2Cys6_DnaBD"/>
</dbReference>
<protein>
    <submittedName>
        <fullName evidence="5">Cutinase transcription factor 1 beta</fullName>
    </submittedName>
</protein>
<name>A0A4T0W4X8_9PEZI</name>
<feature type="domain" description="Zn(2)-C6 fungal-type" evidence="4">
    <location>
        <begin position="14"/>
        <end position="46"/>
    </location>
</feature>
<dbReference type="InterPro" id="IPR052761">
    <property type="entry name" value="Fungal_Detox/Toxin_TFs"/>
</dbReference>
<dbReference type="SUPFAM" id="SSF57701">
    <property type="entry name" value="Zn2/Cys6 DNA-binding domain"/>
    <property type="match status" value="1"/>
</dbReference>
<dbReference type="GO" id="GO:0008270">
    <property type="term" value="F:zinc ion binding"/>
    <property type="evidence" value="ECO:0007669"/>
    <property type="project" value="InterPro"/>
</dbReference>
<comment type="caution">
    <text evidence="5">The sequence shown here is derived from an EMBL/GenBank/DDBJ whole genome shotgun (WGS) entry which is preliminary data.</text>
</comment>
<evidence type="ECO:0000256" key="2">
    <source>
        <dbReference type="ARBA" id="ARBA00023242"/>
    </source>
</evidence>
<dbReference type="Pfam" id="PF04082">
    <property type="entry name" value="Fungal_trans"/>
    <property type="match status" value="1"/>
</dbReference>
<keyword evidence="1" id="KW-0479">Metal-binding</keyword>
<evidence type="ECO:0000313" key="5">
    <source>
        <dbReference type="EMBL" id="TID00092.1"/>
    </source>
</evidence>
<evidence type="ECO:0000259" key="4">
    <source>
        <dbReference type="PROSITE" id="PS50048"/>
    </source>
</evidence>
<evidence type="ECO:0000313" key="6">
    <source>
        <dbReference type="Proteomes" id="UP000305883"/>
    </source>
</evidence>
<dbReference type="PANTHER" id="PTHR47425">
    <property type="entry name" value="FARB-RELATED"/>
    <property type="match status" value="1"/>
</dbReference>
<dbReference type="Proteomes" id="UP000305883">
    <property type="component" value="Unassembled WGS sequence"/>
</dbReference>
<dbReference type="OrthoDB" id="4161332at2759"/>
<dbReference type="InterPro" id="IPR036864">
    <property type="entry name" value="Zn2-C6_fun-type_DNA-bd_sf"/>
</dbReference>
<dbReference type="GO" id="GO:0003677">
    <property type="term" value="F:DNA binding"/>
    <property type="evidence" value="ECO:0007669"/>
    <property type="project" value="InterPro"/>
</dbReference>
<gene>
    <name evidence="5" type="ORF">CH35J_004967</name>
</gene>
<dbReference type="CDD" id="cd12148">
    <property type="entry name" value="fungal_TF_MHR"/>
    <property type="match status" value="1"/>
</dbReference>
<proteinExistence type="predicted"/>
<dbReference type="AlphaFoldDB" id="A0A4T0W4X8"/>